<evidence type="ECO:0008006" key="4">
    <source>
        <dbReference type="Google" id="ProtNLM"/>
    </source>
</evidence>
<evidence type="ECO:0000313" key="3">
    <source>
        <dbReference type="Proteomes" id="UP001596098"/>
    </source>
</evidence>
<keyword evidence="3" id="KW-1185">Reference proteome</keyword>
<dbReference type="RefSeq" id="WP_128219880.1">
    <property type="nucleotide sequence ID" value="NZ_CP034929.1"/>
</dbReference>
<gene>
    <name evidence="2" type="ORF">ACFPWU_12630</name>
</gene>
<feature type="region of interest" description="Disordered" evidence="1">
    <location>
        <begin position="147"/>
        <end position="179"/>
    </location>
</feature>
<organism evidence="2 3">
    <name type="scientific">Nocardioides yefusunii</name>
    <dbReference type="NCBI Taxonomy" id="2500546"/>
    <lineage>
        <taxon>Bacteria</taxon>
        <taxon>Bacillati</taxon>
        <taxon>Actinomycetota</taxon>
        <taxon>Actinomycetes</taxon>
        <taxon>Propionibacteriales</taxon>
        <taxon>Nocardioidaceae</taxon>
        <taxon>Nocardioides</taxon>
    </lineage>
</organism>
<sequence length="299" mass="32281">MSGSMKVSSTAADVDVPRLLRLRRGTRVQIRSDGLIQVGCDPVRRALLPDTNAVRGTLHLLDRGARVSPAPGTDGVLAALREAGVLLDPETDRLLSEARSCTRVLLDVPEPWADSVSATVRTAGLTPVLRRRARTRRSEEHPTPDLTLRIEIGDGPQTTGTATAGRPAASTGGSTGEDVPTLHLRVEDARIRVGPFSSPGATACPECVEMHLRDRDPHRPVLVPGPDRSLLPCGAGDVDEVDPVLLQFALVTAVNDLRAWAEGHQPRTWSATLWVERNLRTQQRAWSQHPRCGCSWSAG</sequence>
<dbReference type="Gene3D" id="3.40.50.720">
    <property type="entry name" value="NAD(P)-binding Rossmann-like Domain"/>
    <property type="match status" value="1"/>
</dbReference>
<reference evidence="3" key="1">
    <citation type="journal article" date="2019" name="Int. J. Syst. Evol. Microbiol.">
        <title>The Global Catalogue of Microorganisms (GCM) 10K type strain sequencing project: providing services to taxonomists for standard genome sequencing and annotation.</title>
        <authorList>
            <consortium name="The Broad Institute Genomics Platform"/>
            <consortium name="The Broad Institute Genome Sequencing Center for Infectious Disease"/>
            <person name="Wu L."/>
            <person name="Ma J."/>
        </authorList>
    </citation>
    <scope>NUCLEOTIDE SEQUENCE [LARGE SCALE GENOMIC DNA]</scope>
    <source>
        <strain evidence="3">DFY28</strain>
    </source>
</reference>
<accession>A0ABW1QY65</accession>
<feature type="compositionally biased region" description="Low complexity" evidence="1">
    <location>
        <begin position="155"/>
        <end position="172"/>
    </location>
</feature>
<evidence type="ECO:0000313" key="2">
    <source>
        <dbReference type="EMBL" id="MFC6154507.1"/>
    </source>
</evidence>
<proteinExistence type="predicted"/>
<dbReference type="EMBL" id="JBHSQI010000006">
    <property type="protein sequence ID" value="MFC6154507.1"/>
    <property type="molecule type" value="Genomic_DNA"/>
</dbReference>
<evidence type="ECO:0000256" key="1">
    <source>
        <dbReference type="SAM" id="MobiDB-lite"/>
    </source>
</evidence>
<protein>
    <recommendedName>
        <fullName evidence="4">TOMM leader peptide-binding protein</fullName>
    </recommendedName>
</protein>
<comment type="caution">
    <text evidence="2">The sequence shown here is derived from an EMBL/GenBank/DDBJ whole genome shotgun (WGS) entry which is preliminary data.</text>
</comment>
<name>A0ABW1QY65_9ACTN</name>
<dbReference type="Proteomes" id="UP001596098">
    <property type="component" value="Unassembled WGS sequence"/>
</dbReference>